<dbReference type="Gene3D" id="3.30.70.330">
    <property type="match status" value="1"/>
</dbReference>
<dbReference type="InterPro" id="IPR003034">
    <property type="entry name" value="SAP_dom"/>
</dbReference>
<evidence type="ECO:0000256" key="1">
    <source>
        <dbReference type="PROSITE-ProRule" id="PRU00176"/>
    </source>
</evidence>
<dbReference type="OrthoDB" id="445357at2759"/>
<feature type="compositionally biased region" description="Acidic residues" evidence="2">
    <location>
        <begin position="51"/>
        <end position="76"/>
    </location>
</feature>
<dbReference type="InterPro" id="IPR000504">
    <property type="entry name" value="RRM_dom"/>
</dbReference>
<dbReference type="InterPro" id="IPR036361">
    <property type="entry name" value="SAP_dom_sf"/>
</dbReference>
<evidence type="ECO:0000313" key="5">
    <source>
        <dbReference type="EMBL" id="KAJ2797471.1"/>
    </source>
</evidence>
<dbReference type="PANTHER" id="PTHR47031:SF3">
    <property type="entry name" value="SAP DOMAIN-CONTAINING PROTEIN"/>
    <property type="match status" value="1"/>
</dbReference>
<feature type="domain" description="RRM" evidence="3">
    <location>
        <begin position="196"/>
        <end position="271"/>
    </location>
</feature>
<dbReference type="CDD" id="cd12432">
    <property type="entry name" value="RRM_ACINU"/>
    <property type="match status" value="1"/>
</dbReference>
<feature type="region of interest" description="Disordered" evidence="2">
    <location>
        <begin position="41"/>
        <end position="104"/>
    </location>
</feature>
<name>A0A9W8HQT8_9FUNG</name>
<dbReference type="GO" id="GO:0003723">
    <property type="term" value="F:RNA binding"/>
    <property type="evidence" value="ECO:0007669"/>
    <property type="project" value="UniProtKB-UniRule"/>
</dbReference>
<dbReference type="SUPFAM" id="SSF54928">
    <property type="entry name" value="RNA-binding domain, RBD"/>
    <property type="match status" value="1"/>
</dbReference>
<gene>
    <name evidence="5" type="ORF">H4R20_005166</name>
</gene>
<dbReference type="PROSITE" id="PS50102">
    <property type="entry name" value="RRM"/>
    <property type="match status" value="1"/>
</dbReference>
<dbReference type="SMART" id="SM00513">
    <property type="entry name" value="SAP"/>
    <property type="match status" value="1"/>
</dbReference>
<dbReference type="EMBL" id="JANBUO010001624">
    <property type="protein sequence ID" value="KAJ2797471.1"/>
    <property type="molecule type" value="Genomic_DNA"/>
</dbReference>
<dbReference type="Pfam" id="PF16294">
    <property type="entry name" value="RSB_motif"/>
    <property type="match status" value="1"/>
</dbReference>
<dbReference type="Pfam" id="PF00076">
    <property type="entry name" value="RRM_1"/>
    <property type="match status" value="1"/>
</dbReference>
<organism evidence="5 6">
    <name type="scientific">Coemansia guatemalensis</name>
    <dbReference type="NCBI Taxonomy" id="2761395"/>
    <lineage>
        <taxon>Eukaryota</taxon>
        <taxon>Fungi</taxon>
        <taxon>Fungi incertae sedis</taxon>
        <taxon>Zoopagomycota</taxon>
        <taxon>Kickxellomycotina</taxon>
        <taxon>Kickxellomycetes</taxon>
        <taxon>Kickxellales</taxon>
        <taxon>Kickxellaceae</taxon>
        <taxon>Coemansia</taxon>
    </lineage>
</organism>
<dbReference type="AlphaFoldDB" id="A0A9W8HQT8"/>
<feature type="region of interest" description="Disordered" evidence="2">
    <location>
        <begin position="120"/>
        <end position="193"/>
    </location>
</feature>
<dbReference type="SUPFAM" id="SSF68906">
    <property type="entry name" value="SAP domain"/>
    <property type="match status" value="1"/>
</dbReference>
<feature type="region of interest" description="Disordered" evidence="2">
    <location>
        <begin position="357"/>
        <end position="397"/>
    </location>
</feature>
<feature type="compositionally biased region" description="Basic and acidic residues" evidence="2">
    <location>
        <begin position="84"/>
        <end position="96"/>
    </location>
</feature>
<feature type="compositionally biased region" description="Basic and acidic residues" evidence="2">
    <location>
        <begin position="120"/>
        <end position="129"/>
    </location>
</feature>
<dbReference type="InterPro" id="IPR012677">
    <property type="entry name" value="Nucleotide-bd_a/b_plait_sf"/>
</dbReference>
<comment type="caution">
    <text evidence="5">The sequence shown here is derived from an EMBL/GenBank/DDBJ whole genome shotgun (WGS) entry which is preliminary data.</text>
</comment>
<feature type="compositionally biased region" description="Basic and acidic residues" evidence="2">
    <location>
        <begin position="357"/>
        <end position="382"/>
    </location>
</feature>
<reference evidence="5" key="1">
    <citation type="submission" date="2022-07" db="EMBL/GenBank/DDBJ databases">
        <title>Phylogenomic reconstructions and comparative analyses of Kickxellomycotina fungi.</title>
        <authorList>
            <person name="Reynolds N.K."/>
            <person name="Stajich J.E."/>
            <person name="Barry K."/>
            <person name="Grigoriev I.V."/>
            <person name="Crous P."/>
            <person name="Smith M.E."/>
        </authorList>
    </citation>
    <scope>NUCLEOTIDE SEQUENCE</scope>
    <source>
        <strain evidence="5">NRRL 1565</strain>
    </source>
</reference>
<dbReference type="InterPro" id="IPR032552">
    <property type="entry name" value="RSB_motif"/>
</dbReference>
<dbReference type="SMART" id="SM00360">
    <property type="entry name" value="RRM"/>
    <property type="match status" value="1"/>
</dbReference>
<evidence type="ECO:0008006" key="7">
    <source>
        <dbReference type="Google" id="ProtNLM"/>
    </source>
</evidence>
<protein>
    <recommendedName>
        <fullName evidence="7">SAP domain-containing protein</fullName>
    </recommendedName>
</protein>
<dbReference type="PROSITE" id="PS50800">
    <property type="entry name" value="SAP"/>
    <property type="match status" value="1"/>
</dbReference>
<sequence>MPKAPVPSELKVAELRQELSQRGLSTKGVKKVLVERLTEALENLNTSSATDNDDGDRADDGNSEDQIELLPEDEQAGDNTVSELHVEKEAAERGEDTTNAGVNLDSAMGQANDMEVDNETDAKAEERIGTDTAEEDTHRKRKLSDSVAEVAPAAAQADTETSRSPEATESTHEAIHATAAEDEDEDERSMSASATDSLYIKNLERPLTVFKMRELVEKYGVANDIWLNSIKTRAYVNFDSKETAAAAFDGINGTRFPPEHGKMLECGLITHKRMKELVDTEVSMIEAVHNMDLIAVPAGSGNCGVELVNTKGRGAAKRLKAEKAAGTKAGDKKQAEKAAGGQTASLVVAATSAAANEAKHTAKARRSDEQSREQARGEEKGDSMTTIEADALTRRTKAQPAITFRPLTDEQVAAKRAAAAAAARL</sequence>
<dbReference type="Gene3D" id="1.10.720.30">
    <property type="entry name" value="SAP domain"/>
    <property type="match status" value="1"/>
</dbReference>
<dbReference type="Pfam" id="PF02037">
    <property type="entry name" value="SAP"/>
    <property type="match status" value="1"/>
</dbReference>
<proteinExistence type="predicted"/>
<dbReference type="PANTHER" id="PTHR47031">
    <property type="entry name" value="SAP DNA-BINDING DOMAIN-CONTAINING PROTEIN"/>
    <property type="match status" value="1"/>
</dbReference>
<evidence type="ECO:0000256" key="2">
    <source>
        <dbReference type="SAM" id="MobiDB-lite"/>
    </source>
</evidence>
<evidence type="ECO:0000313" key="6">
    <source>
        <dbReference type="Proteomes" id="UP001140094"/>
    </source>
</evidence>
<dbReference type="Proteomes" id="UP001140094">
    <property type="component" value="Unassembled WGS sequence"/>
</dbReference>
<accession>A0A9W8HQT8</accession>
<feature type="domain" description="SAP" evidence="4">
    <location>
        <begin position="7"/>
        <end position="41"/>
    </location>
</feature>
<evidence type="ECO:0000259" key="3">
    <source>
        <dbReference type="PROSITE" id="PS50102"/>
    </source>
</evidence>
<evidence type="ECO:0000259" key="4">
    <source>
        <dbReference type="PROSITE" id="PS50800"/>
    </source>
</evidence>
<keyword evidence="1" id="KW-0694">RNA-binding</keyword>
<dbReference type="InterPro" id="IPR035979">
    <property type="entry name" value="RBD_domain_sf"/>
</dbReference>
<keyword evidence="6" id="KW-1185">Reference proteome</keyword>
<feature type="compositionally biased region" description="Low complexity" evidence="2">
    <location>
        <begin position="145"/>
        <end position="159"/>
    </location>
</feature>
<dbReference type="InterPro" id="IPR034257">
    <property type="entry name" value="Acinus_RRM"/>
</dbReference>